<protein>
    <submittedName>
        <fullName evidence="1">Uncharacterized protein</fullName>
    </submittedName>
</protein>
<proteinExistence type="predicted"/>
<evidence type="ECO:0000313" key="2">
    <source>
        <dbReference type="Proteomes" id="UP001642260"/>
    </source>
</evidence>
<reference evidence="1 2" key="1">
    <citation type="submission" date="2022-03" db="EMBL/GenBank/DDBJ databases">
        <authorList>
            <person name="Macdonald S."/>
            <person name="Ahmed S."/>
            <person name="Newling K."/>
        </authorList>
    </citation>
    <scope>NUCLEOTIDE SEQUENCE [LARGE SCALE GENOMIC DNA]</scope>
</reference>
<organism evidence="1 2">
    <name type="scientific">Eruca vesicaria subsp. sativa</name>
    <name type="common">Garden rocket</name>
    <name type="synonym">Eruca sativa</name>
    <dbReference type="NCBI Taxonomy" id="29727"/>
    <lineage>
        <taxon>Eukaryota</taxon>
        <taxon>Viridiplantae</taxon>
        <taxon>Streptophyta</taxon>
        <taxon>Embryophyta</taxon>
        <taxon>Tracheophyta</taxon>
        <taxon>Spermatophyta</taxon>
        <taxon>Magnoliopsida</taxon>
        <taxon>eudicotyledons</taxon>
        <taxon>Gunneridae</taxon>
        <taxon>Pentapetalae</taxon>
        <taxon>rosids</taxon>
        <taxon>malvids</taxon>
        <taxon>Brassicales</taxon>
        <taxon>Brassicaceae</taxon>
        <taxon>Brassiceae</taxon>
        <taxon>Eruca</taxon>
    </lineage>
</organism>
<accession>A0ABC8IUZ0</accession>
<sequence length="49" mass="5228">MATTCGQVVAMDGIDAMNHCPTLEDMFLKPKTDGHLEAGIKILPDGILD</sequence>
<evidence type="ECO:0000313" key="1">
    <source>
        <dbReference type="EMBL" id="CAH8302180.1"/>
    </source>
</evidence>
<gene>
    <name evidence="1" type="ORF">ERUC_LOCUS3143</name>
</gene>
<dbReference type="AlphaFoldDB" id="A0ABC8IUZ0"/>
<dbReference type="EMBL" id="CAKOAT010056266">
    <property type="protein sequence ID" value="CAH8302180.1"/>
    <property type="molecule type" value="Genomic_DNA"/>
</dbReference>
<dbReference type="Proteomes" id="UP001642260">
    <property type="component" value="Unassembled WGS sequence"/>
</dbReference>
<keyword evidence="2" id="KW-1185">Reference proteome</keyword>
<comment type="caution">
    <text evidence="1">The sequence shown here is derived from an EMBL/GenBank/DDBJ whole genome shotgun (WGS) entry which is preliminary data.</text>
</comment>
<name>A0ABC8IUZ0_ERUVS</name>